<comment type="caution">
    <text evidence="2">The sequence shown here is derived from an EMBL/GenBank/DDBJ whole genome shotgun (WGS) entry which is preliminary data.</text>
</comment>
<evidence type="ECO:0000256" key="1">
    <source>
        <dbReference type="SAM" id="MobiDB-lite"/>
    </source>
</evidence>
<dbReference type="EMBL" id="SNRY01010797">
    <property type="protein sequence ID" value="KAA6305314.1"/>
    <property type="molecule type" value="Genomic_DNA"/>
</dbReference>
<accession>A0A5J4P9P6</accession>
<reference evidence="2" key="1">
    <citation type="submission" date="2019-03" db="EMBL/GenBank/DDBJ databases">
        <title>Single cell metagenomics reveals metabolic interactions within the superorganism composed of flagellate Streblomastix strix and complex community of Bacteroidetes bacteria on its surface.</title>
        <authorList>
            <person name="Treitli S.C."/>
            <person name="Kolisko M."/>
            <person name="Husnik F."/>
            <person name="Keeling P."/>
            <person name="Hampl V."/>
        </authorList>
    </citation>
    <scope>NUCLEOTIDE SEQUENCE</scope>
    <source>
        <strain evidence="2">STM</strain>
    </source>
</reference>
<sequence>SLENEVAENKKRSEKLPCPPQKTTK</sequence>
<name>A0A5J4P9P6_9ZZZZ</name>
<protein>
    <submittedName>
        <fullName evidence="2">Uncharacterized protein</fullName>
    </submittedName>
</protein>
<gene>
    <name evidence="2" type="ORF">EZS27_043034</name>
</gene>
<proteinExistence type="predicted"/>
<feature type="non-terminal residue" evidence="2">
    <location>
        <position position="1"/>
    </location>
</feature>
<dbReference type="AlphaFoldDB" id="A0A5J4P9P6"/>
<feature type="region of interest" description="Disordered" evidence="1">
    <location>
        <begin position="1"/>
        <end position="25"/>
    </location>
</feature>
<organism evidence="2">
    <name type="scientific">termite gut metagenome</name>
    <dbReference type="NCBI Taxonomy" id="433724"/>
    <lineage>
        <taxon>unclassified sequences</taxon>
        <taxon>metagenomes</taxon>
        <taxon>organismal metagenomes</taxon>
    </lineage>
</organism>
<evidence type="ECO:0000313" key="2">
    <source>
        <dbReference type="EMBL" id="KAA6305314.1"/>
    </source>
</evidence>